<keyword evidence="12" id="KW-0282">Flagellum</keyword>
<proteinExistence type="inferred from homology"/>
<evidence type="ECO:0000256" key="1">
    <source>
        <dbReference type="ARBA" id="ARBA00002254"/>
    </source>
</evidence>
<gene>
    <name evidence="12" type="ORF">CW360_09740</name>
</gene>
<dbReference type="RefSeq" id="WP_093984834.1">
    <property type="nucleotide sequence ID" value="NZ_BMDE01000002.1"/>
</dbReference>
<comment type="similarity">
    <text evidence="3 10">Belongs to the FliL family.</text>
</comment>
<evidence type="ECO:0000256" key="2">
    <source>
        <dbReference type="ARBA" id="ARBA00004162"/>
    </source>
</evidence>
<organism evidence="12 13">
    <name type="scientific">Pseudomonas fluvialis</name>
    <dbReference type="NCBI Taxonomy" id="1793966"/>
    <lineage>
        <taxon>Bacteria</taxon>
        <taxon>Pseudomonadati</taxon>
        <taxon>Pseudomonadota</taxon>
        <taxon>Gammaproteobacteria</taxon>
        <taxon>Pseudomonadales</taxon>
        <taxon>Pseudomonadaceae</taxon>
        <taxon>Pseudomonas</taxon>
    </lineage>
</organism>
<dbReference type="PANTHER" id="PTHR35091">
    <property type="entry name" value="FLAGELLAR PROTEIN FLIL"/>
    <property type="match status" value="1"/>
</dbReference>
<name>A0A2I0CNV0_9PSED</name>
<dbReference type="PANTHER" id="PTHR35091:SF2">
    <property type="entry name" value="FLAGELLAR PROTEIN FLIL"/>
    <property type="match status" value="1"/>
</dbReference>
<dbReference type="GO" id="GO:0009425">
    <property type="term" value="C:bacterial-type flagellum basal body"/>
    <property type="evidence" value="ECO:0007669"/>
    <property type="project" value="InterPro"/>
</dbReference>
<keyword evidence="5 10" id="KW-0145">Chemotaxis</keyword>
<dbReference type="Proteomes" id="UP000242861">
    <property type="component" value="Unassembled WGS sequence"/>
</dbReference>
<comment type="function">
    <text evidence="1 10">Controls the rotational direction of flagella during chemotaxis.</text>
</comment>
<keyword evidence="6" id="KW-0812">Transmembrane</keyword>
<evidence type="ECO:0000256" key="11">
    <source>
        <dbReference type="SAM" id="SignalP"/>
    </source>
</evidence>
<evidence type="ECO:0000256" key="6">
    <source>
        <dbReference type="ARBA" id="ARBA00022692"/>
    </source>
</evidence>
<keyword evidence="10" id="KW-0997">Cell inner membrane</keyword>
<evidence type="ECO:0000256" key="8">
    <source>
        <dbReference type="ARBA" id="ARBA00022989"/>
    </source>
</evidence>
<dbReference type="InterPro" id="IPR005503">
    <property type="entry name" value="FliL"/>
</dbReference>
<protein>
    <recommendedName>
        <fullName evidence="10">Flagellar protein FliL</fullName>
    </recommendedName>
</protein>
<evidence type="ECO:0000256" key="5">
    <source>
        <dbReference type="ARBA" id="ARBA00022500"/>
    </source>
</evidence>
<dbReference type="GO" id="GO:0006935">
    <property type="term" value="P:chemotaxis"/>
    <property type="evidence" value="ECO:0007669"/>
    <property type="project" value="UniProtKB-KW"/>
</dbReference>
<keyword evidence="4" id="KW-1003">Cell membrane</keyword>
<evidence type="ECO:0000256" key="10">
    <source>
        <dbReference type="RuleBase" id="RU364125"/>
    </source>
</evidence>
<evidence type="ECO:0000256" key="4">
    <source>
        <dbReference type="ARBA" id="ARBA00022475"/>
    </source>
</evidence>
<keyword evidence="7 10" id="KW-0283">Flagellar rotation</keyword>
<dbReference type="GO" id="GO:0005886">
    <property type="term" value="C:plasma membrane"/>
    <property type="evidence" value="ECO:0007669"/>
    <property type="project" value="UniProtKB-SubCell"/>
</dbReference>
<dbReference type="AlphaFoldDB" id="A0A2I0CNV0"/>
<dbReference type="EMBL" id="PIYS01000018">
    <property type="protein sequence ID" value="PKF70802.1"/>
    <property type="molecule type" value="Genomic_DNA"/>
</dbReference>
<reference evidence="13" key="1">
    <citation type="submission" date="2017-12" db="EMBL/GenBank/DDBJ databases">
        <authorList>
            <person name="Yu X.-Y."/>
        </authorList>
    </citation>
    <scope>NUCLEOTIDE SEQUENCE [LARGE SCALE GENOMIC DNA]</scope>
    <source>
        <strain evidence="13">ZYSR67-Z</strain>
    </source>
</reference>
<keyword evidence="12" id="KW-0969">Cilium</keyword>
<keyword evidence="12" id="KW-0966">Cell projection</keyword>
<evidence type="ECO:0000256" key="9">
    <source>
        <dbReference type="ARBA" id="ARBA00023136"/>
    </source>
</evidence>
<keyword evidence="9 10" id="KW-0472">Membrane</keyword>
<evidence type="ECO:0000256" key="3">
    <source>
        <dbReference type="ARBA" id="ARBA00008281"/>
    </source>
</evidence>
<dbReference type="GO" id="GO:0071978">
    <property type="term" value="P:bacterial-type flagellum-dependent swarming motility"/>
    <property type="evidence" value="ECO:0007669"/>
    <property type="project" value="TreeGrafter"/>
</dbReference>
<evidence type="ECO:0000313" key="13">
    <source>
        <dbReference type="Proteomes" id="UP000242861"/>
    </source>
</evidence>
<comment type="subcellular location">
    <subcellularLocation>
        <location evidence="10">Cell inner membrane</location>
    </subcellularLocation>
    <subcellularLocation>
        <location evidence="2">Cell membrane</location>
        <topology evidence="2">Single-pass membrane protein</topology>
    </subcellularLocation>
</comment>
<evidence type="ECO:0000256" key="7">
    <source>
        <dbReference type="ARBA" id="ARBA00022779"/>
    </source>
</evidence>
<accession>A0A2I0CNV0</accession>
<evidence type="ECO:0000313" key="12">
    <source>
        <dbReference type="EMBL" id="PKF70802.1"/>
    </source>
</evidence>
<keyword evidence="11" id="KW-0732">Signal</keyword>
<keyword evidence="8" id="KW-1133">Transmembrane helix</keyword>
<feature type="signal peptide" evidence="11">
    <location>
        <begin position="1"/>
        <end position="32"/>
    </location>
</feature>
<sequence length="149" mass="16413">MLGRIALGGIAVKITRSLLLALLLPFALFAQAEEEKEGEAAKPAAAYVTLFPALVGNFGPGPRLQYYKADIALRVSGSEAETKVAYHEPLIRNQLIELFSQQTQESLATLEAKEALRQEALRLTRQVLEQEEGQPLVEDLLFNNLIVQP</sequence>
<feature type="chain" id="PRO_5014116609" description="Flagellar protein FliL" evidence="11">
    <location>
        <begin position="33"/>
        <end position="149"/>
    </location>
</feature>
<comment type="caution">
    <text evidence="12">The sequence shown here is derived from an EMBL/GenBank/DDBJ whole genome shotgun (WGS) entry which is preliminary data.</text>
</comment>
<dbReference type="Pfam" id="PF03748">
    <property type="entry name" value="FliL"/>
    <property type="match status" value="1"/>
</dbReference>